<feature type="domain" description="Polypeptide-transport-associated ShlB-type" evidence="6">
    <location>
        <begin position="71"/>
        <end position="133"/>
    </location>
</feature>
<name>A0ABU5DHW3_9BURK</name>
<reference evidence="7 8" key="1">
    <citation type="submission" date="2023-11" db="EMBL/GenBank/DDBJ databases">
        <title>Paucibacter sp. nov., isolated from fresh soil in Korea.</title>
        <authorList>
            <person name="Le N.T.T."/>
        </authorList>
    </citation>
    <scope>NUCLEOTIDE SEQUENCE [LARGE SCALE GENOMIC DNA]</scope>
    <source>
        <strain evidence="7 8">R3-3</strain>
    </source>
</reference>
<sequence length="556" mass="60537">MAATVQAQTNTTPTVVPTPGELTRQLEPLRPTEAPPPDIRPLPPEMPRPENDQLSLDVQRYTVDDSAPESLKAALPRLTAAFVGKGRNYEDLVNATSAVTRFLQSELGYYLGYAYLPAQTPEDGSVRIAILEGRLDRAVLKDADKLPVRREVLQAYIDRLKPGSILKVQDVERVVFLLNDLRGVNVRAEVKPGTQPGTAILEFTPTGDPRFDLKADGDMNGSKYIGRIRLGATGYWNSPLGRGDSVSASALVSGGGGLKFALIGYNTPIGSNGLKAGISVSTLKYALDKTDFPLDLHGSGNTANVYVLYPWVRSRNLNLFSLTALDEKRYDDTISAIDTKKTIRDGVLGITGDFRDSLLGGAVNTFELNYSHGQLSFAKQKPSGSDDDDNFGKFSYAYSRLQSIVEGRLLGYFNLRGQLAMNNLDSTEQFRAGGPDGLRGYGPGDGTGDSGTIVSAELRWLPPEAWFGRFARELVLGVFVDGARITLRKDASRIPRDPSYVNTASLYDAGFSLVWARPAAYALRMSIASRLGSENTAVAAADESRVRLYLQGTWFF</sequence>
<evidence type="ECO:0000259" key="5">
    <source>
        <dbReference type="Pfam" id="PF03865"/>
    </source>
</evidence>
<evidence type="ECO:0000256" key="1">
    <source>
        <dbReference type="ARBA" id="ARBA00022452"/>
    </source>
</evidence>
<dbReference type="InterPro" id="IPR013686">
    <property type="entry name" value="Polypept-transport_assoc_ShlB"/>
</dbReference>
<evidence type="ECO:0000259" key="6">
    <source>
        <dbReference type="Pfam" id="PF08479"/>
    </source>
</evidence>
<dbReference type="Pfam" id="PF08479">
    <property type="entry name" value="POTRA_2"/>
    <property type="match status" value="1"/>
</dbReference>
<dbReference type="InterPro" id="IPR051544">
    <property type="entry name" value="TPS_OM_transporter"/>
</dbReference>
<proteinExistence type="predicted"/>
<feature type="compositionally biased region" description="Low complexity" evidence="4">
    <location>
        <begin position="1"/>
        <end position="19"/>
    </location>
</feature>
<keyword evidence="3" id="KW-0998">Cell outer membrane</keyword>
<keyword evidence="1" id="KW-1134">Transmembrane beta strand</keyword>
<feature type="domain" description="Haemolysin activator HlyB C-terminal" evidence="5">
    <location>
        <begin position="202"/>
        <end position="481"/>
    </location>
</feature>
<evidence type="ECO:0000256" key="3">
    <source>
        <dbReference type="ARBA" id="ARBA00023237"/>
    </source>
</evidence>
<evidence type="ECO:0000256" key="4">
    <source>
        <dbReference type="SAM" id="MobiDB-lite"/>
    </source>
</evidence>
<protein>
    <submittedName>
        <fullName evidence="7">ShlB/FhaC/HecB family hemolysin secretion/activation protein</fullName>
    </submittedName>
</protein>
<evidence type="ECO:0000256" key="2">
    <source>
        <dbReference type="ARBA" id="ARBA00022692"/>
    </source>
</evidence>
<comment type="caution">
    <text evidence="7">The sequence shown here is derived from an EMBL/GenBank/DDBJ whole genome shotgun (WGS) entry which is preliminary data.</text>
</comment>
<dbReference type="Pfam" id="PF03865">
    <property type="entry name" value="ShlB"/>
    <property type="match status" value="1"/>
</dbReference>
<accession>A0ABU5DHW3</accession>
<keyword evidence="8" id="KW-1185">Reference proteome</keyword>
<keyword evidence="2" id="KW-0812">Transmembrane</keyword>
<gene>
    <name evidence="7" type="ORF">SNE35_15270</name>
</gene>
<dbReference type="Gene3D" id="2.40.160.50">
    <property type="entry name" value="membrane protein fhac: a member of the omp85/tpsb transporter family"/>
    <property type="match status" value="1"/>
</dbReference>
<dbReference type="PANTHER" id="PTHR34597:SF1">
    <property type="entry name" value="HEME_HEMOPEXIN TRANSPORTER PROTEIN HUXB"/>
    <property type="match status" value="1"/>
</dbReference>
<dbReference type="InterPro" id="IPR005565">
    <property type="entry name" value="Hemolysn_activator_HlyB_C"/>
</dbReference>
<feature type="compositionally biased region" description="Pro residues" evidence="4">
    <location>
        <begin position="33"/>
        <end position="46"/>
    </location>
</feature>
<organism evidence="7 8">
    <name type="scientific">Roseateles agri</name>
    <dbReference type="NCBI Taxonomy" id="3098619"/>
    <lineage>
        <taxon>Bacteria</taxon>
        <taxon>Pseudomonadati</taxon>
        <taxon>Pseudomonadota</taxon>
        <taxon>Betaproteobacteria</taxon>
        <taxon>Burkholderiales</taxon>
        <taxon>Sphaerotilaceae</taxon>
        <taxon>Roseateles</taxon>
    </lineage>
</organism>
<evidence type="ECO:0000313" key="8">
    <source>
        <dbReference type="Proteomes" id="UP001285263"/>
    </source>
</evidence>
<dbReference type="PANTHER" id="PTHR34597">
    <property type="entry name" value="SLR1661 PROTEIN"/>
    <property type="match status" value="1"/>
</dbReference>
<dbReference type="Proteomes" id="UP001285263">
    <property type="component" value="Unassembled WGS sequence"/>
</dbReference>
<dbReference type="RefSeq" id="WP_320423771.1">
    <property type="nucleotide sequence ID" value="NZ_JAXCLA010000004.1"/>
</dbReference>
<feature type="region of interest" description="Disordered" evidence="4">
    <location>
        <begin position="1"/>
        <end position="50"/>
    </location>
</feature>
<dbReference type="Gene3D" id="3.10.20.310">
    <property type="entry name" value="membrane protein fhac"/>
    <property type="match status" value="1"/>
</dbReference>
<keyword evidence="1" id="KW-0472">Membrane</keyword>
<dbReference type="EMBL" id="JAXCLA010000004">
    <property type="protein sequence ID" value="MDY0745880.1"/>
    <property type="molecule type" value="Genomic_DNA"/>
</dbReference>
<evidence type="ECO:0000313" key="7">
    <source>
        <dbReference type="EMBL" id="MDY0745880.1"/>
    </source>
</evidence>